<dbReference type="InterPro" id="IPR023093">
    <property type="entry name" value="ScpA-like_C"/>
</dbReference>
<dbReference type="InterPro" id="IPR003768">
    <property type="entry name" value="ScpA"/>
</dbReference>
<evidence type="ECO:0000313" key="4">
    <source>
        <dbReference type="EMBL" id="ALB28842.1"/>
    </source>
</evidence>
<keyword evidence="3" id="KW-0132">Cell division</keyword>
<reference evidence="4 5" key="1">
    <citation type="submission" date="2015-08" db="EMBL/GenBank/DDBJ databases">
        <title>Genomic sequence of Lactobacillus heilongjiangensis DSM 28069, isolated from Chinese traditional pickle.</title>
        <authorList>
            <person name="Jiang X."/>
            <person name="Zheng B."/>
            <person name="Cheng H."/>
        </authorList>
    </citation>
    <scope>NUCLEOTIDE SEQUENCE [LARGE SCALE GENOMIC DNA]</scope>
    <source>
        <strain evidence="4 5">DSM 28069</strain>
    </source>
</reference>
<dbReference type="KEGG" id="lhi:JP39_05410"/>
<dbReference type="GO" id="GO:0007059">
    <property type="term" value="P:chromosome segregation"/>
    <property type="evidence" value="ECO:0007669"/>
    <property type="project" value="UniProtKB-UniRule"/>
</dbReference>
<keyword evidence="3" id="KW-0131">Cell cycle</keyword>
<organism evidence="4 5">
    <name type="scientific">Companilactobacillus heilongjiangensis</name>
    <dbReference type="NCBI Taxonomy" id="1074467"/>
    <lineage>
        <taxon>Bacteria</taxon>
        <taxon>Bacillati</taxon>
        <taxon>Bacillota</taxon>
        <taxon>Bacilli</taxon>
        <taxon>Lactobacillales</taxon>
        <taxon>Lactobacillaceae</taxon>
        <taxon>Companilactobacillus</taxon>
    </lineage>
</organism>
<evidence type="ECO:0000256" key="3">
    <source>
        <dbReference type="HAMAP-Rule" id="MF_01805"/>
    </source>
</evidence>
<dbReference type="Proteomes" id="UP000061546">
    <property type="component" value="Chromosome"/>
</dbReference>
<name>A0A0K2LC12_9LACO</name>
<dbReference type="GO" id="GO:0051301">
    <property type="term" value="P:cell division"/>
    <property type="evidence" value="ECO:0007669"/>
    <property type="project" value="UniProtKB-KW"/>
</dbReference>
<keyword evidence="5" id="KW-1185">Reference proteome</keyword>
<comment type="function">
    <text evidence="3">Participates in chromosomal partition during cell division. May act via the formation of a condensin-like complex containing Smc and ScpB that pull DNA away from mid-cell into both cell halves.</text>
</comment>
<dbReference type="OrthoDB" id="9811016at2"/>
<dbReference type="GO" id="GO:0006260">
    <property type="term" value="P:DNA replication"/>
    <property type="evidence" value="ECO:0007669"/>
    <property type="project" value="UniProtKB-UniRule"/>
</dbReference>
<dbReference type="GO" id="GO:0005737">
    <property type="term" value="C:cytoplasm"/>
    <property type="evidence" value="ECO:0007669"/>
    <property type="project" value="UniProtKB-SubCell"/>
</dbReference>
<evidence type="ECO:0000256" key="2">
    <source>
        <dbReference type="ARBA" id="ARBA00044777"/>
    </source>
</evidence>
<dbReference type="RefSeq" id="WP_041499881.1">
    <property type="nucleotide sequence ID" value="NZ_BJDV01000013.1"/>
</dbReference>
<protein>
    <recommendedName>
        <fullName evidence="2 3">Segregation and condensation protein A</fullName>
    </recommendedName>
</protein>
<dbReference type="Gene3D" id="6.10.250.2410">
    <property type="match status" value="1"/>
</dbReference>
<comment type="subunit">
    <text evidence="3">Component of a cohesin-like complex composed of ScpA, ScpB and the Smc homodimer, in which ScpA and ScpB bind to the head domain of Smc. The presence of the three proteins is required for the association of the complex with DNA.</text>
</comment>
<comment type="subcellular location">
    <subcellularLocation>
        <location evidence="3">Cytoplasm</location>
    </subcellularLocation>
    <text evidence="3">Associated with two foci at the outer edges of the nucleoid region in young cells, and at four foci within both cell halves in older cells.</text>
</comment>
<dbReference type="Pfam" id="PF02616">
    <property type="entry name" value="SMC_ScpA"/>
    <property type="match status" value="1"/>
</dbReference>
<evidence type="ECO:0000256" key="1">
    <source>
        <dbReference type="ARBA" id="ARBA00022829"/>
    </source>
</evidence>
<dbReference type="PANTHER" id="PTHR33969:SF2">
    <property type="entry name" value="SEGREGATION AND CONDENSATION PROTEIN A"/>
    <property type="match status" value="1"/>
</dbReference>
<gene>
    <name evidence="3" type="primary">scpA</name>
    <name evidence="4" type="ORF">JP39_05410</name>
</gene>
<keyword evidence="3" id="KW-0963">Cytoplasm</keyword>
<dbReference type="AlphaFoldDB" id="A0A0K2LC12"/>
<dbReference type="EMBL" id="CP012559">
    <property type="protein sequence ID" value="ALB28842.1"/>
    <property type="molecule type" value="Genomic_DNA"/>
</dbReference>
<dbReference type="STRING" id="1074467.JP39_05410"/>
<dbReference type="HAMAP" id="MF_01805">
    <property type="entry name" value="ScpA"/>
    <property type="match status" value="1"/>
</dbReference>
<proteinExistence type="inferred from homology"/>
<sequence>MQKLNLVLTDFEGPIDLLLHLIKESKVDIYDIPIAQITQQYIDYLKSMKVLELDVAGDYLVMASTLMSIKSKMLLPQAPDEIDDDFEADDPRDELVSQLLTYQTYKRVAAYFEEKEQVRKQQFDKEVSIPTKQLEQFLEPGSIVLNDLASTYAELLHDQKRRQPEIETIENETLSIEDATNNIMTELKTVKRTTFKALLKLHNSVEEIVTDFMAILELASKQLVSIEQADFKSELFIELRN</sequence>
<dbReference type="PANTHER" id="PTHR33969">
    <property type="entry name" value="SEGREGATION AND CONDENSATION PROTEIN A"/>
    <property type="match status" value="1"/>
</dbReference>
<evidence type="ECO:0000313" key="5">
    <source>
        <dbReference type="Proteomes" id="UP000061546"/>
    </source>
</evidence>
<accession>A0A0K2LC12</accession>
<keyword evidence="1 3" id="KW-0159">Chromosome partition</keyword>
<comment type="similarity">
    <text evidence="3">Belongs to the ScpA family.</text>
</comment>
<dbReference type="Gene3D" id="1.10.10.580">
    <property type="entry name" value="Structural maintenance of chromosome 1. Chain E"/>
    <property type="match status" value="1"/>
</dbReference>